<evidence type="ECO:0000313" key="2">
    <source>
        <dbReference type="Proteomes" id="UP001203297"/>
    </source>
</evidence>
<gene>
    <name evidence="1" type="ORF">B0F90DRAFT_1171405</name>
</gene>
<comment type="caution">
    <text evidence="1">The sequence shown here is derived from an EMBL/GenBank/DDBJ whole genome shotgun (WGS) entry which is preliminary data.</text>
</comment>
<dbReference type="Proteomes" id="UP001203297">
    <property type="component" value="Unassembled WGS sequence"/>
</dbReference>
<keyword evidence="2" id="KW-1185">Reference proteome</keyword>
<proteinExistence type="predicted"/>
<dbReference type="AlphaFoldDB" id="A0AAD4M7E0"/>
<protein>
    <submittedName>
        <fullName evidence="1">Uncharacterized protein</fullName>
    </submittedName>
</protein>
<evidence type="ECO:0000313" key="1">
    <source>
        <dbReference type="EMBL" id="KAI0305201.1"/>
    </source>
</evidence>
<name>A0AAD4M7E0_9AGAM</name>
<sequence length="70" mass="7791">MHPRSAYTKLLKVCGANMAAGQFRVVGDYSPEYIYTHTHTHVFARSTARHHLIFTPMNPAPGGSTFTRSV</sequence>
<organism evidence="1 2">
    <name type="scientific">Multifurca ochricompacta</name>
    <dbReference type="NCBI Taxonomy" id="376703"/>
    <lineage>
        <taxon>Eukaryota</taxon>
        <taxon>Fungi</taxon>
        <taxon>Dikarya</taxon>
        <taxon>Basidiomycota</taxon>
        <taxon>Agaricomycotina</taxon>
        <taxon>Agaricomycetes</taxon>
        <taxon>Russulales</taxon>
        <taxon>Russulaceae</taxon>
        <taxon>Multifurca</taxon>
    </lineage>
</organism>
<accession>A0AAD4M7E0</accession>
<reference evidence="1" key="1">
    <citation type="journal article" date="2022" name="New Phytol.">
        <title>Evolutionary transition to the ectomycorrhizal habit in the genomes of a hyperdiverse lineage of mushroom-forming fungi.</title>
        <authorList>
            <person name="Looney B."/>
            <person name="Miyauchi S."/>
            <person name="Morin E."/>
            <person name="Drula E."/>
            <person name="Courty P.E."/>
            <person name="Kohler A."/>
            <person name="Kuo A."/>
            <person name="LaButti K."/>
            <person name="Pangilinan J."/>
            <person name="Lipzen A."/>
            <person name="Riley R."/>
            <person name="Andreopoulos W."/>
            <person name="He G."/>
            <person name="Johnson J."/>
            <person name="Nolan M."/>
            <person name="Tritt A."/>
            <person name="Barry K.W."/>
            <person name="Grigoriev I.V."/>
            <person name="Nagy L.G."/>
            <person name="Hibbett D."/>
            <person name="Henrissat B."/>
            <person name="Matheny P.B."/>
            <person name="Labbe J."/>
            <person name="Martin F.M."/>
        </authorList>
    </citation>
    <scope>NUCLEOTIDE SEQUENCE</scope>
    <source>
        <strain evidence="1">BPL690</strain>
    </source>
</reference>
<dbReference type="EMBL" id="WTXG01000006">
    <property type="protein sequence ID" value="KAI0305201.1"/>
    <property type="molecule type" value="Genomic_DNA"/>
</dbReference>